<protein>
    <recommendedName>
        <fullName evidence="9">ABC transporter domain-containing protein</fullName>
    </recommendedName>
</protein>
<dbReference type="Pfam" id="PF00005">
    <property type="entry name" value="ABC_tran"/>
    <property type="match status" value="2"/>
</dbReference>
<name>A0A381N0C7_9ZZZZ</name>
<evidence type="ECO:0000256" key="6">
    <source>
        <dbReference type="ARBA" id="ARBA00022840"/>
    </source>
</evidence>
<evidence type="ECO:0000256" key="4">
    <source>
        <dbReference type="ARBA" id="ARBA00022737"/>
    </source>
</evidence>
<feature type="domain" description="ABC transporter" evidence="9">
    <location>
        <begin position="16"/>
        <end position="252"/>
    </location>
</feature>
<evidence type="ECO:0000313" key="10">
    <source>
        <dbReference type="EMBL" id="SUZ48060.1"/>
    </source>
</evidence>
<sequence>MDDTTTQSPTNDPPALEAVGISKRFDTVVANQDVNLRVEKGQIHALLGENGAGKSTLVNILFGLYRADEGEVRVNGAPVRMDSPHDAIDHHIGMVHQHFQLVPVLTVAENIVLGHEPTRGRGLLDIDRAATEVGELGKRFGLEVDPRATVEDLPVGMQQRVEILRALYRKADVLILDEPTAVLTPQETDHLLEVLRGLAAEGVAIVFITHKLREVLAVADRVTVMRGGRVVGSTTPAETDQAGLAEMMVGRSVVLRVAKTEARPEAGVLEIRDLHVRDDRDRPAVDGLSLEVRAGEIFGIAGVDGNGQRELVEAMTGLRISDSGSILLEGSDITGCTPRQISELGVAHVPEDREKHGLIGPHSIADNLVLNRYFRVPYARRGLRQHDAIDDEAERLVADYDIRTESIRAPARSLSGGNKQKVITARELSRGARLLVASQPTRGIDVGSIEFVHQQIVGQRDNGVAVLLISAELDEILSLSDRIGVIFKGRLVAIADAADLDRAAIGRLMTAGTDAA</sequence>
<dbReference type="CDD" id="cd03216">
    <property type="entry name" value="ABC_Carb_Monos_I"/>
    <property type="match status" value="1"/>
</dbReference>
<dbReference type="SMART" id="SM00382">
    <property type="entry name" value="AAA"/>
    <property type="match status" value="1"/>
</dbReference>
<keyword evidence="4" id="KW-0677">Repeat</keyword>
<dbReference type="EMBL" id="UINC01000049">
    <property type="protein sequence ID" value="SUZ48060.1"/>
    <property type="molecule type" value="Genomic_DNA"/>
</dbReference>
<evidence type="ECO:0000256" key="1">
    <source>
        <dbReference type="ARBA" id="ARBA00004202"/>
    </source>
</evidence>
<proteinExistence type="predicted"/>
<feature type="domain" description="ABC transporter" evidence="9">
    <location>
        <begin position="269"/>
        <end position="513"/>
    </location>
</feature>
<evidence type="ECO:0000256" key="8">
    <source>
        <dbReference type="ARBA" id="ARBA00023136"/>
    </source>
</evidence>
<gene>
    <name evidence="10" type="ORF">METZ01_LOCUS914</name>
</gene>
<dbReference type="GO" id="GO:0005886">
    <property type="term" value="C:plasma membrane"/>
    <property type="evidence" value="ECO:0007669"/>
    <property type="project" value="UniProtKB-SubCell"/>
</dbReference>
<dbReference type="SUPFAM" id="SSF52540">
    <property type="entry name" value="P-loop containing nucleoside triphosphate hydrolases"/>
    <property type="match status" value="2"/>
</dbReference>
<dbReference type="PANTHER" id="PTHR43790:SF4">
    <property type="entry name" value="GUANOSINE IMPORT ATP-BINDING PROTEIN NUPO"/>
    <property type="match status" value="1"/>
</dbReference>
<keyword evidence="3" id="KW-1003">Cell membrane</keyword>
<dbReference type="GO" id="GO:0005524">
    <property type="term" value="F:ATP binding"/>
    <property type="evidence" value="ECO:0007669"/>
    <property type="project" value="UniProtKB-KW"/>
</dbReference>
<keyword evidence="5" id="KW-0547">Nucleotide-binding</keyword>
<dbReference type="InterPro" id="IPR003439">
    <property type="entry name" value="ABC_transporter-like_ATP-bd"/>
</dbReference>
<dbReference type="InterPro" id="IPR050107">
    <property type="entry name" value="ABC_carbohydrate_import_ATPase"/>
</dbReference>
<evidence type="ECO:0000256" key="7">
    <source>
        <dbReference type="ARBA" id="ARBA00022967"/>
    </source>
</evidence>
<keyword evidence="2" id="KW-0813">Transport</keyword>
<accession>A0A381N0C7</accession>
<evidence type="ECO:0000256" key="2">
    <source>
        <dbReference type="ARBA" id="ARBA00022448"/>
    </source>
</evidence>
<evidence type="ECO:0000256" key="3">
    <source>
        <dbReference type="ARBA" id="ARBA00022475"/>
    </source>
</evidence>
<dbReference type="GO" id="GO:0016887">
    <property type="term" value="F:ATP hydrolysis activity"/>
    <property type="evidence" value="ECO:0007669"/>
    <property type="project" value="InterPro"/>
</dbReference>
<dbReference type="FunFam" id="3.40.50.300:FF:000127">
    <property type="entry name" value="Ribose import ATP-binding protein RbsA"/>
    <property type="match status" value="1"/>
</dbReference>
<dbReference type="CDD" id="cd03215">
    <property type="entry name" value="ABC_Carb_Monos_II"/>
    <property type="match status" value="1"/>
</dbReference>
<dbReference type="InterPro" id="IPR027417">
    <property type="entry name" value="P-loop_NTPase"/>
</dbReference>
<keyword evidence="8" id="KW-0472">Membrane</keyword>
<dbReference type="AlphaFoldDB" id="A0A381N0C7"/>
<dbReference type="InterPro" id="IPR003593">
    <property type="entry name" value="AAA+_ATPase"/>
</dbReference>
<keyword evidence="6" id="KW-0067">ATP-binding</keyword>
<reference evidence="10" key="1">
    <citation type="submission" date="2018-05" db="EMBL/GenBank/DDBJ databases">
        <authorList>
            <person name="Lanie J.A."/>
            <person name="Ng W.-L."/>
            <person name="Kazmierczak K.M."/>
            <person name="Andrzejewski T.M."/>
            <person name="Davidsen T.M."/>
            <person name="Wayne K.J."/>
            <person name="Tettelin H."/>
            <person name="Glass J.I."/>
            <person name="Rusch D."/>
            <person name="Podicherti R."/>
            <person name="Tsui H.-C.T."/>
            <person name="Winkler M.E."/>
        </authorList>
    </citation>
    <scope>NUCLEOTIDE SEQUENCE</scope>
</reference>
<comment type="subcellular location">
    <subcellularLocation>
        <location evidence="1">Cell membrane</location>
        <topology evidence="1">Peripheral membrane protein</topology>
    </subcellularLocation>
</comment>
<dbReference type="PANTHER" id="PTHR43790">
    <property type="entry name" value="CARBOHYDRATE TRANSPORT ATP-BINDING PROTEIN MG119-RELATED"/>
    <property type="match status" value="1"/>
</dbReference>
<organism evidence="10">
    <name type="scientific">marine metagenome</name>
    <dbReference type="NCBI Taxonomy" id="408172"/>
    <lineage>
        <taxon>unclassified sequences</taxon>
        <taxon>metagenomes</taxon>
        <taxon>ecological metagenomes</taxon>
    </lineage>
</organism>
<evidence type="ECO:0000259" key="9">
    <source>
        <dbReference type="PROSITE" id="PS50893"/>
    </source>
</evidence>
<dbReference type="PROSITE" id="PS50893">
    <property type="entry name" value="ABC_TRANSPORTER_2"/>
    <property type="match status" value="2"/>
</dbReference>
<evidence type="ECO:0000256" key="5">
    <source>
        <dbReference type="ARBA" id="ARBA00022741"/>
    </source>
</evidence>
<dbReference type="Gene3D" id="3.40.50.300">
    <property type="entry name" value="P-loop containing nucleotide triphosphate hydrolases"/>
    <property type="match status" value="2"/>
</dbReference>
<keyword evidence="7" id="KW-1278">Translocase</keyword>